<gene>
    <name evidence="5" type="ORF">ACFS7Y_16200</name>
</gene>
<protein>
    <submittedName>
        <fullName evidence="5">Threonine aldolase family protein</fullName>
    </submittedName>
</protein>
<reference evidence="6" key="1">
    <citation type="journal article" date="2019" name="Int. J. Syst. Evol. Microbiol.">
        <title>The Global Catalogue of Microorganisms (GCM) 10K type strain sequencing project: providing services to taxonomists for standard genome sequencing and annotation.</title>
        <authorList>
            <consortium name="The Broad Institute Genomics Platform"/>
            <consortium name="The Broad Institute Genome Sequencing Center for Infectious Disease"/>
            <person name="Wu L."/>
            <person name="Ma J."/>
        </authorList>
    </citation>
    <scope>NUCLEOTIDE SEQUENCE [LARGE SCALE GENOMIC DNA]</scope>
    <source>
        <strain evidence="6">KCTC 22814</strain>
    </source>
</reference>
<evidence type="ECO:0000256" key="2">
    <source>
        <dbReference type="ARBA" id="ARBA00006966"/>
    </source>
</evidence>
<evidence type="ECO:0000256" key="3">
    <source>
        <dbReference type="ARBA" id="ARBA00022898"/>
    </source>
</evidence>
<accession>A0ABW6BLQ7</accession>
<comment type="caution">
    <text evidence="5">The sequence shown here is derived from an EMBL/GenBank/DDBJ whole genome shotgun (WGS) entry which is preliminary data.</text>
</comment>
<keyword evidence="6" id="KW-1185">Reference proteome</keyword>
<name>A0ABW6BLQ7_9SPHI</name>
<evidence type="ECO:0000313" key="5">
    <source>
        <dbReference type="EMBL" id="MFD2968936.1"/>
    </source>
</evidence>
<organism evidence="5 6">
    <name type="scientific">Sphingobacterium bambusae</name>
    <dbReference type="NCBI Taxonomy" id="662858"/>
    <lineage>
        <taxon>Bacteria</taxon>
        <taxon>Pseudomonadati</taxon>
        <taxon>Bacteroidota</taxon>
        <taxon>Sphingobacteriia</taxon>
        <taxon>Sphingobacteriales</taxon>
        <taxon>Sphingobacteriaceae</taxon>
        <taxon>Sphingobacterium</taxon>
    </lineage>
</organism>
<dbReference type="RefSeq" id="WP_320184801.1">
    <property type="nucleotide sequence ID" value="NZ_CP138332.1"/>
</dbReference>
<sequence>MMYNFKNDYAEGAHPLILDKLASSNFEQELGYGDDRFSEKAKQAIRAKIGQPDAPLYFVSGGTQANLLVISHLLRPHEAVISAKTGHIYANETGAIEATGHRVITVEPENGKVTATAVAAVIAAHQLRPHVVKPKMLYISNSTELGTIYRKDELIALHAACRQHGLLLFMDGARLGHALTATANDLSLAEIALHTDVFYIGGTKNGALLGEAIVFPTAQLATDFDYSLKQKGALLAKGRILGIQFLALFEDNLYFDLAKHANDRAQQIADSISACGFSFLTPPQTNQLFPILPKKLIEQLLANYAFYVWTEIDQAYAAVRIITSWATDATQVDNFCADIKELSKTLA</sequence>
<comment type="similarity">
    <text evidence="2">Belongs to the threonine aldolase family.</text>
</comment>
<dbReference type="EMBL" id="JBHUPB010000010">
    <property type="protein sequence ID" value="MFD2968936.1"/>
    <property type="molecule type" value="Genomic_DNA"/>
</dbReference>
<evidence type="ECO:0000256" key="1">
    <source>
        <dbReference type="ARBA" id="ARBA00001933"/>
    </source>
</evidence>
<comment type="cofactor">
    <cofactor evidence="1">
        <name>pyridoxal 5'-phosphate</name>
        <dbReference type="ChEBI" id="CHEBI:597326"/>
    </cofactor>
</comment>
<proteinExistence type="inferred from homology"/>
<evidence type="ECO:0000259" key="4">
    <source>
        <dbReference type="Pfam" id="PF01212"/>
    </source>
</evidence>
<dbReference type="InterPro" id="IPR015424">
    <property type="entry name" value="PyrdxlP-dep_Trfase"/>
</dbReference>
<dbReference type="Gene3D" id="3.90.1150.10">
    <property type="entry name" value="Aspartate Aminotransferase, domain 1"/>
    <property type="match status" value="1"/>
</dbReference>
<dbReference type="InterPro" id="IPR015421">
    <property type="entry name" value="PyrdxlP-dep_Trfase_major"/>
</dbReference>
<dbReference type="InterPro" id="IPR001597">
    <property type="entry name" value="ArAA_b-elim_lyase/Thr_aldolase"/>
</dbReference>
<dbReference type="Pfam" id="PF01212">
    <property type="entry name" value="Beta_elim_lyase"/>
    <property type="match status" value="1"/>
</dbReference>
<dbReference type="Gene3D" id="3.40.640.10">
    <property type="entry name" value="Type I PLP-dependent aspartate aminotransferase-like (Major domain)"/>
    <property type="match status" value="1"/>
</dbReference>
<keyword evidence="3" id="KW-0663">Pyridoxal phosphate</keyword>
<evidence type="ECO:0000313" key="6">
    <source>
        <dbReference type="Proteomes" id="UP001597525"/>
    </source>
</evidence>
<dbReference type="SUPFAM" id="SSF53383">
    <property type="entry name" value="PLP-dependent transferases"/>
    <property type="match status" value="1"/>
</dbReference>
<dbReference type="InterPro" id="IPR015422">
    <property type="entry name" value="PyrdxlP-dep_Trfase_small"/>
</dbReference>
<dbReference type="PANTHER" id="PTHR48097">
    <property type="entry name" value="L-THREONINE ALDOLASE-RELATED"/>
    <property type="match status" value="1"/>
</dbReference>
<dbReference type="PANTHER" id="PTHR48097:SF5">
    <property type="entry name" value="LOW SPECIFICITY L-THREONINE ALDOLASE"/>
    <property type="match status" value="1"/>
</dbReference>
<feature type="domain" description="Aromatic amino acid beta-eliminating lyase/threonine aldolase" evidence="4">
    <location>
        <begin position="22"/>
        <end position="289"/>
    </location>
</feature>
<dbReference type="Proteomes" id="UP001597525">
    <property type="component" value="Unassembled WGS sequence"/>
</dbReference>